<dbReference type="InterPro" id="IPR003000">
    <property type="entry name" value="Sirtuin"/>
</dbReference>
<dbReference type="InterPro" id="IPR029035">
    <property type="entry name" value="DHS-like_NAD/FAD-binding_dom"/>
</dbReference>
<evidence type="ECO:0000313" key="6">
    <source>
        <dbReference type="EMBL" id="VGO16687.1"/>
    </source>
</evidence>
<keyword evidence="3" id="KW-0520">NAD</keyword>
<evidence type="ECO:0000256" key="3">
    <source>
        <dbReference type="ARBA" id="ARBA00023027"/>
    </source>
</evidence>
<organism evidence="6 7">
    <name type="scientific">Pontiella desulfatans</name>
    <dbReference type="NCBI Taxonomy" id="2750659"/>
    <lineage>
        <taxon>Bacteria</taxon>
        <taxon>Pseudomonadati</taxon>
        <taxon>Kiritimatiellota</taxon>
        <taxon>Kiritimatiellia</taxon>
        <taxon>Kiritimatiellales</taxon>
        <taxon>Pontiellaceae</taxon>
        <taxon>Pontiella</taxon>
    </lineage>
</organism>
<keyword evidence="7" id="KW-1185">Reference proteome</keyword>
<evidence type="ECO:0000256" key="4">
    <source>
        <dbReference type="PROSITE-ProRule" id="PRU00236"/>
    </source>
</evidence>
<dbReference type="PROSITE" id="PS50305">
    <property type="entry name" value="SIRTUIN"/>
    <property type="match status" value="1"/>
</dbReference>
<dbReference type="EC" id="2.3.1.286" evidence="1"/>
<sequence>MVAIQDKGFGAMGKQSSSEIEHCTDILEKTRGLLVISGAGISAESGIPTYRGPGGIYENNPGLPPMLSAEGLAKDPDRIWNHFNELRTLVAGAQPNPAHRILAKWETEQRFPRMLIATQNIDGLHQKAGSGRVSELHGSMWQMACPRTVDYAEDEQFSDDFSEMMSSGGNADILRRWSEENNRTIWNDHQVPFSTIPPYTDPAIRPNVLFFNEDYGNRLLWVEDFIRKGVDTVLVVGCSGGVAVLDRLLRQCRKENPACSIININPHQDCIEHAHTFIHMQAGSAMEQIQTCLK</sequence>
<reference evidence="6 7" key="1">
    <citation type="submission" date="2019-04" db="EMBL/GenBank/DDBJ databases">
        <authorList>
            <person name="Van Vliet M D."/>
        </authorList>
    </citation>
    <scope>NUCLEOTIDE SEQUENCE [LARGE SCALE GENOMIC DNA]</scope>
    <source>
        <strain evidence="6 7">F1</strain>
    </source>
</reference>
<dbReference type="EMBL" id="CAAHFG010000004">
    <property type="protein sequence ID" value="VGO16687.1"/>
    <property type="molecule type" value="Genomic_DNA"/>
</dbReference>
<evidence type="ECO:0000259" key="5">
    <source>
        <dbReference type="PROSITE" id="PS50305"/>
    </source>
</evidence>
<dbReference type="PANTHER" id="PTHR11085:SF10">
    <property type="entry name" value="NAD-DEPENDENT PROTEIN DEACYLASE SIRTUIN-5, MITOCHONDRIAL-RELATED"/>
    <property type="match status" value="1"/>
</dbReference>
<dbReference type="Proteomes" id="UP000366872">
    <property type="component" value="Unassembled WGS sequence"/>
</dbReference>
<dbReference type="GO" id="GO:0070403">
    <property type="term" value="F:NAD+ binding"/>
    <property type="evidence" value="ECO:0007669"/>
    <property type="project" value="InterPro"/>
</dbReference>
<comment type="caution">
    <text evidence="4">Lacks conserved residue(s) required for the propagation of feature annotation.</text>
</comment>
<gene>
    <name evidence="6" type="primary">cobB</name>
    <name evidence="6" type="ORF">PDESU_05278</name>
</gene>
<evidence type="ECO:0000313" key="7">
    <source>
        <dbReference type="Proteomes" id="UP000366872"/>
    </source>
</evidence>
<dbReference type="InterPro" id="IPR050134">
    <property type="entry name" value="NAD-dep_sirtuin_deacylases"/>
</dbReference>
<dbReference type="InterPro" id="IPR026590">
    <property type="entry name" value="Ssirtuin_cat_dom"/>
</dbReference>
<dbReference type="Gene3D" id="3.30.1600.10">
    <property type="entry name" value="SIR2/SIRT2 'Small Domain"/>
    <property type="match status" value="1"/>
</dbReference>
<accession>A0A6C2UAF2</accession>
<dbReference type="InterPro" id="IPR026591">
    <property type="entry name" value="Sirtuin_cat_small_dom_sf"/>
</dbReference>
<dbReference type="GO" id="GO:0017136">
    <property type="term" value="F:histone deacetylase activity, NAD-dependent"/>
    <property type="evidence" value="ECO:0007669"/>
    <property type="project" value="TreeGrafter"/>
</dbReference>
<dbReference type="PANTHER" id="PTHR11085">
    <property type="entry name" value="NAD-DEPENDENT PROTEIN DEACYLASE SIRTUIN-5, MITOCHONDRIAL-RELATED"/>
    <property type="match status" value="1"/>
</dbReference>
<keyword evidence="2" id="KW-0808">Transferase</keyword>
<dbReference type="Gene3D" id="3.40.50.1220">
    <property type="entry name" value="TPP-binding domain"/>
    <property type="match status" value="1"/>
</dbReference>
<feature type="domain" description="Deacetylase sirtuin-type" evidence="5">
    <location>
        <begin position="12"/>
        <end position="294"/>
    </location>
</feature>
<dbReference type="AlphaFoldDB" id="A0A6C2UAF2"/>
<name>A0A6C2UAF2_PONDE</name>
<protein>
    <recommendedName>
        <fullName evidence="1">protein acetyllysine N-acetyltransferase</fullName>
        <ecNumber evidence="1">2.3.1.286</ecNumber>
    </recommendedName>
</protein>
<dbReference type="Pfam" id="PF02146">
    <property type="entry name" value="SIR2"/>
    <property type="match status" value="1"/>
</dbReference>
<dbReference type="SUPFAM" id="SSF52467">
    <property type="entry name" value="DHS-like NAD/FAD-binding domain"/>
    <property type="match status" value="1"/>
</dbReference>
<evidence type="ECO:0000256" key="2">
    <source>
        <dbReference type="ARBA" id="ARBA00022679"/>
    </source>
</evidence>
<proteinExistence type="predicted"/>
<evidence type="ECO:0000256" key="1">
    <source>
        <dbReference type="ARBA" id="ARBA00012928"/>
    </source>
</evidence>